<feature type="region of interest" description="Disordered" evidence="1">
    <location>
        <begin position="1"/>
        <end position="21"/>
    </location>
</feature>
<dbReference type="EMBL" id="VIWU01000001">
    <property type="protein sequence ID" value="TWF81329.1"/>
    <property type="molecule type" value="Genomic_DNA"/>
</dbReference>
<evidence type="ECO:0000313" key="4">
    <source>
        <dbReference type="Proteomes" id="UP000321261"/>
    </source>
</evidence>
<dbReference type="InterPro" id="IPR013216">
    <property type="entry name" value="Methyltransf_11"/>
</dbReference>
<keyword evidence="3" id="KW-0808">Transferase</keyword>
<gene>
    <name evidence="3" type="ORF">FHX44_117272</name>
</gene>
<dbReference type="SUPFAM" id="SSF53335">
    <property type="entry name" value="S-adenosyl-L-methionine-dependent methyltransferases"/>
    <property type="match status" value="1"/>
</dbReference>
<comment type="caution">
    <text evidence="3">The sequence shown here is derived from an EMBL/GenBank/DDBJ whole genome shotgun (WGS) entry which is preliminary data.</text>
</comment>
<dbReference type="GO" id="GO:0032259">
    <property type="term" value="P:methylation"/>
    <property type="evidence" value="ECO:0007669"/>
    <property type="project" value="UniProtKB-KW"/>
</dbReference>
<reference evidence="3 4" key="1">
    <citation type="submission" date="2019-06" db="EMBL/GenBank/DDBJ databases">
        <title>Sequencing the genomes of 1000 actinobacteria strains.</title>
        <authorList>
            <person name="Klenk H.-P."/>
        </authorList>
    </citation>
    <scope>NUCLEOTIDE SEQUENCE [LARGE SCALE GENOMIC DNA]</scope>
    <source>
        <strain evidence="3 4">DSM 45671</strain>
    </source>
</reference>
<proteinExistence type="predicted"/>
<organism evidence="3 4">
    <name type="scientific">Pseudonocardia hierapolitana</name>
    <dbReference type="NCBI Taxonomy" id="1128676"/>
    <lineage>
        <taxon>Bacteria</taxon>
        <taxon>Bacillati</taxon>
        <taxon>Actinomycetota</taxon>
        <taxon>Actinomycetes</taxon>
        <taxon>Pseudonocardiales</taxon>
        <taxon>Pseudonocardiaceae</taxon>
        <taxon>Pseudonocardia</taxon>
    </lineage>
</organism>
<name>A0A561T2I5_9PSEU</name>
<feature type="domain" description="Methyltransferase type 11" evidence="2">
    <location>
        <begin position="44"/>
        <end position="144"/>
    </location>
</feature>
<dbReference type="Proteomes" id="UP000321261">
    <property type="component" value="Unassembled WGS sequence"/>
</dbReference>
<dbReference type="AlphaFoldDB" id="A0A561T2I5"/>
<sequence>MRKHFDRLGEQGWGRPDSDAGHRVSREVHRRFLRRFVPRGARVLEIGAGADRFTTELAARGCRVVVTDPSSARLAAHERRVRATPAERSVLRREVLDATDVSRYADGEFDAVLAYGGLLSTVPACAIGVLRELLRIVAPDGIVLASVVSLLGSWRHHPPGIDGRAETGERRYRWSDVVALVDEAGGELVDGSASNWASAGDPGPLAHVAADRERWRRFLEHEIAACAEPGARDGGTYILFAARRR</sequence>
<evidence type="ECO:0000259" key="2">
    <source>
        <dbReference type="Pfam" id="PF08241"/>
    </source>
</evidence>
<keyword evidence="3" id="KW-0489">Methyltransferase</keyword>
<dbReference type="InterPro" id="IPR029063">
    <property type="entry name" value="SAM-dependent_MTases_sf"/>
</dbReference>
<dbReference type="Pfam" id="PF08241">
    <property type="entry name" value="Methyltransf_11"/>
    <property type="match status" value="1"/>
</dbReference>
<evidence type="ECO:0000313" key="3">
    <source>
        <dbReference type="EMBL" id="TWF81329.1"/>
    </source>
</evidence>
<protein>
    <submittedName>
        <fullName evidence="3">Methyltransferase family protein</fullName>
    </submittedName>
</protein>
<keyword evidence="4" id="KW-1185">Reference proteome</keyword>
<evidence type="ECO:0000256" key="1">
    <source>
        <dbReference type="SAM" id="MobiDB-lite"/>
    </source>
</evidence>
<accession>A0A561T2I5</accession>
<dbReference type="Gene3D" id="3.40.50.150">
    <property type="entry name" value="Vaccinia Virus protein VP39"/>
    <property type="match status" value="1"/>
</dbReference>
<dbReference type="CDD" id="cd02440">
    <property type="entry name" value="AdoMet_MTases"/>
    <property type="match status" value="1"/>
</dbReference>
<dbReference type="GO" id="GO:0008757">
    <property type="term" value="F:S-adenosylmethionine-dependent methyltransferase activity"/>
    <property type="evidence" value="ECO:0007669"/>
    <property type="project" value="InterPro"/>
</dbReference>